<keyword evidence="4" id="KW-0863">Zinc-finger</keyword>
<feature type="DNA-binding region" description="Homeobox" evidence="5">
    <location>
        <begin position="96"/>
        <end position="158"/>
    </location>
</feature>
<dbReference type="InterPro" id="IPR001356">
    <property type="entry name" value="HD"/>
</dbReference>
<dbReference type="PANTHER" id="PTHR11850">
    <property type="entry name" value="HOMEOBOX PROTEIN TRANSCRIPTION FACTORS"/>
    <property type="match status" value="1"/>
</dbReference>
<keyword evidence="2 5" id="KW-0371">Homeobox</keyword>
<feature type="domain" description="Homeobox" evidence="7">
    <location>
        <begin position="94"/>
        <end position="157"/>
    </location>
</feature>
<evidence type="ECO:0000256" key="2">
    <source>
        <dbReference type="ARBA" id="ARBA00023155"/>
    </source>
</evidence>
<dbReference type="CDD" id="cd00086">
    <property type="entry name" value="homeodomain"/>
    <property type="match status" value="1"/>
</dbReference>
<name>A0AAE8MIM7_9HYPO</name>
<dbReference type="EMBL" id="ONZP01000508">
    <property type="protein sequence ID" value="SPJ86711.1"/>
    <property type="molecule type" value="Genomic_DNA"/>
</dbReference>
<dbReference type="InterPro" id="IPR009057">
    <property type="entry name" value="Homeodomain-like_sf"/>
</dbReference>
<dbReference type="PROSITE" id="PS50157">
    <property type="entry name" value="ZINC_FINGER_C2H2_2"/>
    <property type="match status" value="1"/>
</dbReference>
<dbReference type="SMART" id="SM00355">
    <property type="entry name" value="ZnF_C2H2"/>
    <property type="match status" value="2"/>
</dbReference>
<protein>
    <submittedName>
        <fullName evidence="9">Related to monocarboxylate transporter 4</fullName>
    </submittedName>
</protein>
<keyword evidence="10" id="KW-1185">Reference proteome</keyword>
<feature type="compositionally biased region" description="Low complexity" evidence="6">
    <location>
        <begin position="158"/>
        <end position="171"/>
    </location>
</feature>
<comment type="subcellular location">
    <subcellularLocation>
        <location evidence="5">Nucleus</location>
    </subcellularLocation>
</comment>
<dbReference type="InterPro" id="IPR050224">
    <property type="entry name" value="TALE_homeobox"/>
</dbReference>
<reference evidence="9" key="1">
    <citation type="submission" date="2018-03" db="EMBL/GenBank/DDBJ databases">
        <authorList>
            <person name="Guldener U."/>
        </authorList>
    </citation>
    <scope>NUCLEOTIDE SEQUENCE</scope>
</reference>
<evidence type="ECO:0000256" key="5">
    <source>
        <dbReference type="PROSITE-ProRule" id="PRU00108"/>
    </source>
</evidence>
<dbReference type="GO" id="GO:0003677">
    <property type="term" value="F:DNA binding"/>
    <property type="evidence" value="ECO:0007669"/>
    <property type="project" value="UniProtKB-UniRule"/>
</dbReference>
<evidence type="ECO:0000259" key="7">
    <source>
        <dbReference type="PROSITE" id="PS50071"/>
    </source>
</evidence>
<evidence type="ECO:0000259" key="8">
    <source>
        <dbReference type="PROSITE" id="PS50157"/>
    </source>
</evidence>
<evidence type="ECO:0000256" key="1">
    <source>
        <dbReference type="ARBA" id="ARBA00023125"/>
    </source>
</evidence>
<feature type="compositionally biased region" description="Low complexity" evidence="6">
    <location>
        <begin position="221"/>
        <end position="255"/>
    </location>
</feature>
<dbReference type="InterPro" id="IPR008422">
    <property type="entry name" value="KN_HD"/>
</dbReference>
<organism evidence="9 10">
    <name type="scientific">Fusarium torulosum</name>
    <dbReference type="NCBI Taxonomy" id="33205"/>
    <lineage>
        <taxon>Eukaryota</taxon>
        <taxon>Fungi</taxon>
        <taxon>Dikarya</taxon>
        <taxon>Ascomycota</taxon>
        <taxon>Pezizomycotina</taxon>
        <taxon>Sordariomycetes</taxon>
        <taxon>Hypocreomycetidae</taxon>
        <taxon>Hypocreales</taxon>
        <taxon>Nectriaceae</taxon>
        <taxon>Fusarium</taxon>
    </lineage>
</organism>
<dbReference type="AlphaFoldDB" id="A0AAE8MIM7"/>
<dbReference type="PROSITE" id="PS00028">
    <property type="entry name" value="ZINC_FINGER_C2H2_1"/>
    <property type="match status" value="1"/>
</dbReference>
<feature type="region of interest" description="Disordered" evidence="6">
    <location>
        <begin position="1"/>
        <end position="20"/>
    </location>
</feature>
<evidence type="ECO:0000256" key="3">
    <source>
        <dbReference type="ARBA" id="ARBA00023242"/>
    </source>
</evidence>
<keyword evidence="4" id="KW-0479">Metal-binding</keyword>
<dbReference type="SMART" id="SM00389">
    <property type="entry name" value="HOX"/>
    <property type="match status" value="1"/>
</dbReference>
<dbReference type="GO" id="GO:0005634">
    <property type="term" value="C:nucleus"/>
    <property type="evidence" value="ECO:0007669"/>
    <property type="project" value="UniProtKB-SubCell"/>
</dbReference>
<dbReference type="GO" id="GO:0006355">
    <property type="term" value="P:regulation of DNA-templated transcription"/>
    <property type="evidence" value="ECO:0007669"/>
    <property type="project" value="InterPro"/>
</dbReference>
<comment type="caution">
    <text evidence="9">The sequence shown here is derived from an EMBL/GenBank/DDBJ whole genome shotgun (WGS) entry which is preliminary data.</text>
</comment>
<keyword evidence="1 5" id="KW-0238">DNA-binding</keyword>
<accession>A0AAE8MIM7</accession>
<evidence type="ECO:0000313" key="9">
    <source>
        <dbReference type="EMBL" id="SPJ86711.1"/>
    </source>
</evidence>
<sequence length="787" mass="89076">MEDNSGSGFDKPSGIYGSPILNHAASPTEYLPDPLFAASQFASEDTIDPSNLPTSHYPENSVVDELSSIPVRSISIGSVSTPFHTLITSEAPTPTPPKCGTRLSLNSVRILNKWLSNNTHHPYPRVKEVETIERQSGLSKKQILNWFANARRRKKFTSQDTTDQSSASSDASPRDIPTGRPATPFVGQSPLERWRNSPPEDEPSSMEAIARALSGALDDAPSSSRPRPKPSSTVASAETSDSSRSSRTSAYSHGSDGSLESLRKMTKKRRRVGLRRRNIAPRELSQACHRFQCTFCTETFKLKHTWLRHERTLHLSLEQWECSPSGPTVLNQHFEPVCVYCGLANPENLHFETHNHDLCHNRERGERTFFRKDHLRQHLRLVHGSEFMKWPMEEWKVKHEDVLSRCGFCDIDMTTWSERVNHLAEHFKEGSTMADWKGNWGFDAATLEMVHNSMPPYLIDYERHSPLPFTTQQGAPYSSTSAFELLQLELDYFFSNYVDINHCTPSDEILHLEACCIIFGAEMCYQDTLPAASSWLRDLLMGTDDVTTKARMMPMKSAARSRFTELRIHSKKDIFEDCKLEASLRQYVDMLKLLNLDIGDDELQREACSIINHMPNASPMFVNLLISLVYGSTCWLGPFRMRTGLPLSDGNRLFGVSQDSTSLRDAQIPTLTGILNEHTTHQLLLGSKNTGLSPSPSQHGLESSAYTERQKVVTLNDGNMYRGLTRELTRYVARTISPLNPTSHVPTNEELQYQARWIMYDSHDVWNQTPADNLAWLTEFKRESGFF</sequence>
<dbReference type="InterPro" id="IPR013087">
    <property type="entry name" value="Znf_C2H2_type"/>
</dbReference>
<dbReference type="Gene3D" id="1.10.10.60">
    <property type="entry name" value="Homeodomain-like"/>
    <property type="match status" value="1"/>
</dbReference>
<dbReference type="PROSITE" id="PS50071">
    <property type="entry name" value="HOMEOBOX_2"/>
    <property type="match status" value="1"/>
</dbReference>
<dbReference type="SUPFAM" id="SSF46689">
    <property type="entry name" value="Homeodomain-like"/>
    <property type="match status" value="1"/>
</dbReference>
<gene>
    <name evidence="9" type="ORF">FTOL_11736</name>
</gene>
<feature type="region of interest" description="Disordered" evidence="6">
    <location>
        <begin position="155"/>
        <end position="272"/>
    </location>
</feature>
<feature type="domain" description="C2H2-type" evidence="8">
    <location>
        <begin position="291"/>
        <end position="319"/>
    </location>
</feature>
<dbReference type="Proteomes" id="UP001187734">
    <property type="component" value="Unassembled WGS sequence"/>
</dbReference>
<keyword evidence="4" id="KW-0862">Zinc</keyword>
<evidence type="ECO:0000256" key="6">
    <source>
        <dbReference type="SAM" id="MobiDB-lite"/>
    </source>
</evidence>
<keyword evidence="3 5" id="KW-0539">Nucleus</keyword>
<proteinExistence type="predicted"/>
<dbReference type="GO" id="GO:0008270">
    <property type="term" value="F:zinc ion binding"/>
    <property type="evidence" value="ECO:0007669"/>
    <property type="project" value="UniProtKB-KW"/>
</dbReference>
<evidence type="ECO:0000313" key="10">
    <source>
        <dbReference type="Proteomes" id="UP001187734"/>
    </source>
</evidence>
<evidence type="ECO:0000256" key="4">
    <source>
        <dbReference type="PROSITE-ProRule" id="PRU00042"/>
    </source>
</evidence>
<dbReference type="Pfam" id="PF05920">
    <property type="entry name" value="Homeobox_KN"/>
    <property type="match status" value="1"/>
</dbReference>